<evidence type="ECO:0000313" key="27">
    <source>
        <dbReference type="Proteomes" id="UP000002358"/>
    </source>
</evidence>
<accession>A0A7M7Q3K8</accession>
<dbReference type="InterPro" id="IPR002000">
    <property type="entry name" value="Lysosome-assoc_membr_glycop"/>
</dbReference>
<evidence type="ECO:0000256" key="5">
    <source>
        <dbReference type="ARBA" id="ARBA00009644"/>
    </source>
</evidence>
<dbReference type="FunCoup" id="A0A7M7Q3K8">
    <property type="interactions" value="467"/>
</dbReference>
<dbReference type="InterPro" id="IPR048528">
    <property type="entry name" value="Lamp2-like_luminal"/>
</dbReference>
<evidence type="ECO:0000256" key="21">
    <source>
        <dbReference type="SAM" id="MobiDB-lite"/>
    </source>
</evidence>
<evidence type="ECO:0000256" key="7">
    <source>
        <dbReference type="ARBA" id="ARBA00022729"/>
    </source>
</evidence>
<feature type="compositionally biased region" description="Low complexity" evidence="21">
    <location>
        <begin position="28"/>
        <end position="39"/>
    </location>
</feature>
<evidence type="ECO:0000256" key="19">
    <source>
        <dbReference type="ARBA" id="ARBA00076257"/>
    </source>
</evidence>
<evidence type="ECO:0000256" key="14">
    <source>
        <dbReference type="ARBA" id="ARBA00023329"/>
    </source>
</evidence>
<evidence type="ECO:0000256" key="18">
    <source>
        <dbReference type="ARBA" id="ARBA00074379"/>
    </source>
</evidence>
<feature type="signal peptide" evidence="23">
    <location>
        <begin position="1"/>
        <end position="18"/>
    </location>
</feature>
<keyword evidence="7 23" id="KW-0732">Signal</keyword>
<comment type="function">
    <text evidence="16">Plays a role in short-term synaptic plasticity in a subset of GABAergic neurons in the brain.</text>
</comment>
<dbReference type="SMR" id="A0A7M7Q3K8"/>
<dbReference type="RefSeq" id="XP_031779104.1">
    <property type="nucleotide sequence ID" value="XM_031923244.2"/>
</dbReference>
<name>A0A7M7Q3K8_NASVI</name>
<comment type="caution">
    <text evidence="20">Lacks conserved residue(s) required for the propagation of feature annotation.</text>
</comment>
<keyword evidence="8" id="KW-0967">Endosome</keyword>
<dbReference type="GO" id="GO:0005886">
    <property type="term" value="C:plasma membrane"/>
    <property type="evidence" value="ECO:0007669"/>
    <property type="project" value="UniProtKB-SubCell"/>
</dbReference>
<dbReference type="Gene3D" id="2.40.160.110">
    <property type="match status" value="1"/>
</dbReference>
<evidence type="ECO:0000256" key="12">
    <source>
        <dbReference type="ARBA" id="ARBA00023180"/>
    </source>
</evidence>
<evidence type="ECO:0000256" key="2">
    <source>
        <dbReference type="ARBA" id="ARBA00004158"/>
    </source>
</evidence>
<feature type="domain" description="Lysosome-associated membrane glycoprotein 2-like luminal" evidence="24">
    <location>
        <begin position="96"/>
        <end position="258"/>
    </location>
</feature>
<dbReference type="Pfam" id="PF21222">
    <property type="entry name" value="Lamp2_2nd"/>
    <property type="match status" value="1"/>
</dbReference>
<evidence type="ECO:0000256" key="4">
    <source>
        <dbReference type="ARBA" id="ARBA00004279"/>
    </source>
</evidence>
<dbReference type="KEGG" id="nvi:100122692"/>
<dbReference type="InterPro" id="IPR048524">
    <property type="entry name" value="Lamp2-like_TM"/>
</dbReference>
<evidence type="ECO:0000256" key="13">
    <source>
        <dbReference type="ARBA" id="ARBA00023273"/>
    </source>
</evidence>
<evidence type="ECO:0000256" key="20">
    <source>
        <dbReference type="PROSITE-ProRule" id="PRU00740"/>
    </source>
</evidence>
<proteinExistence type="inferred from homology"/>
<evidence type="ECO:0000256" key="10">
    <source>
        <dbReference type="ARBA" id="ARBA00023018"/>
    </source>
</evidence>
<keyword evidence="10" id="KW-0770">Synapse</keyword>
<keyword evidence="14" id="KW-0968">Cytoplasmic vesicle</keyword>
<dbReference type="AlphaFoldDB" id="A0A7M7Q3K8"/>
<dbReference type="OrthoDB" id="6232933at2759"/>
<evidence type="ECO:0000256" key="11">
    <source>
        <dbReference type="ARBA" id="ARBA00023136"/>
    </source>
</evidence>
<dbReference type="PRINTS" id="PR00336">
    <property type="entry name" value="LYSASSOCTDMP"/>
</dbReference>
<evidence type="ECO:0000256" key="15">
    <source>
        <dbReference type="ARBA" id="ARBA00029428"/>
    </source>
</evidence>
<dbReference type="GeneID" id="100122692"/>
<feature type="compositionally biased region" description="Low complexity" evidence="21">
    <location>
        <begin position="47"/>
        <end position="88"/>
    </location>
</feature>
<evidence type="ECO:0000256" key="9">
    <source>
        <dbReference type="ARBA" id="ARBA00022989"/>
    </source>
</evidence>
<evidence type="ECO:0000256" key="3">
    <source>
        <dbReference type="ARBA" id="ARBA00004172"/>
    </source>
</evidence>
<evidence type="ECO:0000256" key="22">
    <source>
        <dbReference type="SAM" id="Phobius"/>
    </source>
</evidence>
<evidence type="ECO:0000259" key="25">
    <source>
        <dbReference type="Pfam" id="PF21222"/>
    </source>
</evidence>
<keyword evidence="6 20" id="KW-0812">Transmembrane</keyword>
<feature type="domain" description="Lysosome-associated membrane glycoprotein 2-like transmembrane" evidence="25">
    <location>
        <begin position="279"/>
        <end position="310"/>
    </location>
</feature>
<keyword evidence="13" id="KW-0966">Cell projection</keyword>
<dbReference type="PROSITE" id="PS51407">
    <property type="entry name" value="LAMP_3"/>
    <property type="match status" value="1"/>
</dbReference>
<keyword evidence="9 22" id="KW-1133">Transmembrane helix</keyword>
<dbReference type="InParanoid" id="A0A7M7Q3K8"/>
<dbReference type="CTD" id="3916"/>
<evidence type="ECO:0000256" key="6">
    <source>
        <dbReference type="ARBA" id="ARBA00022692"/>
    </source>
</evidence>
<dbReference type="GO" id="GO:0005765">
    <property type="term" value="C:lysosomal membrane"/>
    <property type="evidence" value="ECO:0007669"/>
    <property type="project" value="TreeGrafter"/>
</dbReference>
<organism evidence="26 27">
    <name type="scientific">Nasonia vitripennis</name>
    <name type="common">Parasitic wasp</name>
    <dbReference type="NCBI Taxonomy" id="7425"/>
    <lineage>
        <taxon>Eukaryota</taxon>
        <taxon>Metazoa</taxon>
        <taxon>Ecdysozoa</taxon>
        <taxon>Arthropoda</taxon>
        <taxon>Hexapoda</taxon>
        <taxon>Insecta</taxon>
        <taxon>Pterygota</taxon>
        <taxon>Neoptera</taxon>
        <taxon>Endopterygota</taxon>
        <taxon>Hymenoptera</taxon>
        <taxon>Apocrita</taxon>
        <taxon>Proctotrupomorpha</taxon>
        <taxon>Chalcidoidea</taxon>
        <taxon>Pteromalidae</taxon>
        <taxon>Pteromalinae</taxon>
        <taxon>Nasonia</taxon>
    </lineage>
</organism>
<keyword evidence="27" id="KW-1185">Reference proteome</keyword>
<dbReference type="Pfam" id="PF01299">
    <property type="entry name" value="Lamp2-like_luminal"/>
    <property type="match status" value="1"/>
</dbReference>
<evidence type="ECO:0000256" key="8">
    <source>
        <dbReference type="ARBA" id="ARBA00022753"/>
    </source>
</evidence>
<keyword evidence="12" id="KW-0325">Glycoprotein</keyword>
<keyword evidence="11 20" id="KW-0472">Membrane</keyword>
<dbReference type="GO" id="GO:0072594">
    <property type="term" value="P:establishment of protein localization to organelle"/>
    <property type="evidence" value="ECO:0007669"/>
    <property type="project" value="TreeGrafter"/>
</dbReference>
<evidence type="ECO:0000256" key="1">
    <source>
        <dbReference type="ARBA" id="ARBA00004151"/>
    </source>
</evidence>
<evidence type="ECO:0000259" key="24">
    <source>
        <dbReference type="Pfam" id="PF01299"/>
    </source>
</evidence>
<comment type="similarity">
    <text evidence="5 20">Belongs to the LAMP family.</text>
</comment>
<feature type="region of interest" description="Disordered" evidence="21">
    <location>
        <begin position="19"/>
        <end position="98"/>
    </location>
</feature>
<sequence length="313" mass="33424">MKKSTALILCCALVLVSGQQSAEKTITTEKPSTTTTAPTTVPPTTPPSTTTEPTTTTSSTTPSTTTTPTTTTTPKPSTTTVAPSTTTVAPPPPKEPESHKWIVNGTDNNVIIVQLATQLVITYNGTDNKAWSVPINVPANENITRVNGTFSVNDETLVLTWNATKGGENVVSLSFKRDNMTKTYILSHLEASIAPGELPNSGLTDPLKLVHAHEHFNTTIGNSYRCLRLQHFNLTNGNVDKTLAGVAKVTNLRFQAFENKNKGSFGLAEDCAFDTPDVVPIAVGCALAGLVVIVLVAYLISRRRSQARGYLSM</sequence>
<evidence type="ECO:0000256" key="17">
    <source>
        <dbReference type="ARBA" id="ARBA00060492"/>
    </source>
</evidence>
<evidence type="ECO:0000256" key="16">
    <source>
        <dbReference type="ARBA" id="ARBA00053950"/>
    </source>
</evidence>
<reference evidence="26" key="1">
    <citation type="submission" date="2021-01" db="UniProtKB">
        <authorList>
            <consortium name="EnsemblMetazoa"/>
        </authorList>
    </citation>
    <scope>IDENTIFICATION</scope>
</reference>
<protein>
    <recommendedName>
        <fullName evidence="18">Lysosome-associated membrane glycoprotein 5</fullName>
    </recommendedName>
    <alternativeName>
        <fullName evidence="19">Lysosome-associated membrane protein 5</fullName>
    </alternativeName>
</protein>
<dbReference type="PANTHER" id="PTHR11506">
    <property type="entry name" value="LYSOSOME-ASSOCIATED MEMBRANE GLYCOPROTEIN"/>
    <property type="match status" value="1"/>
</dbReference>
<feature type="chain" id="PRO_5029788999" description="Lysosome-associated membrane glycoprotein 5" evidence="23">
    <location>
        <begin position="19"/>
        <end position="313"/>
    </location>
</feature>
<dbReference type="PANTHER" id="PTHR11506:SF35">
    <property type="entry name" value="LYSOSOME-ASSOCIATED MEMBRANE GLYCOPROTEIN 5"/>
    <property type="match status" value="1"/>
</dbReference>
<evidence type="ECO:0000313" key="26">
    <source>
        <dbReference type="EnsemblMetazoa" id="XP_031779104"/>
    </source>
</evidence>
<dbReference type="Proteomes" id="UP000002358">
    <property type="component" value="Chromosome 2"/>
</dbReference>
<dbReference type="EnsemblMetazoa" id="XM_031923244">
    <property type="protein sequence ID" value="XP_031779104"/>
    <property type="gene ID" value="LOC100122692"/>
</dbReference>
<evidence type="ECO:0000256" key="23">
    <source>
        <dbReference type="SAM" id="SignalP"/>
    </source>
</evidence>
<dbReference type="GO" id="GO:0031902">
    <property type="term" value="C:late endosome membrane"/>
    <property type="evidence" value="ECO:0007669"/>
    <property type="project" value="TreeGrafter"/>
</dbReference>
<feature type="transmembrane region" description="Helical" evidence="22">
    <location>
        <begin position="278"/>
        <end position="300"/>
    </location>
</feature>
<comment type="subcellular location">
    <subcellularLocation>
        <location evidence="4">Cell projection</location>
        <location evidence="4">Dendrite</location>
    </subcellularLocation>
    <subcellularLocation>
        <location evidence="17">Cell projection</location>
        <location evidence="17">Growth cone membrane</location>
        <topology evidence="17">Single-pass type I membrane protein</topology>
    </subcellularLocation>
    <subcellularLocation>
        <location evidence="15">Cytoplasmic vesicle</location>
        <location evidence="15">Secretory vesicle</location>
        <location evidence="15">Synaptic vesicle membrane</location>
        <topology evidence="15">Single-pass type I membrane protein</topology>
    </subcellularLocation>
    <subcellularLocation>
        <location evidence="2">Early endosome membrane</location>
        <topology evidence="2">Single-pass type I membrane protein</topology>
    </subcellularLocation>
    <subcellularLocation>
        <location evidence="1">Endoplasmic reticulum-Golgi intermediate compartment membrane</location>
        <topology evidence="1">Single-pass type I membrane protein</topology>
    </subcellularLocation>
    <subcellularLocation>
        <location evidence="20">Membrane</location>
        <topology evidence="20">Single-pass type I membrane protein</topology>
    </subcellularLocation>
    <subcellularLocation>
        <location evidence="3">Recycling endosome</location>
    </subcellularLocation>
</comment>